<protein>
    <submittedName>
        <fullName evidence="7">LysE family translocator</fullName>
    </submittedName>
</protein>
<accession>A0ABY8FP60</accession>
<gene>
    <name evidence="7" type="ORF">EVC62_02515</name>
</gene>
<evidence type="ECO:0000256" key="1">
    <source>
        <dbReference type="ARBA" id="ARBA00004651"/>
    </source>
</evidence>
<sequence>MAAFALAASLSPGPVNLVAFNLGLNRGLGPALRHVSGATCGFSVLLLAIGGGLQWLAQWTALMHAIRLGGVLFLLYLAWRLARSDGALVQETPGRPPSFVAGALMQWLNPKAWIASSAGMAAYTAGDPARVVPFALIFFGICYLSVGSWALLGARLRRRLPSPAWVRRLNRGMGLALLVSALMLATMPLSGSGAA</sequence>
<keyword evidence="3 6" id="KW-0812">Transmembrane</keyword>
<evidence type="ECO:0000313" key="7">
    <source>
        <dbReference type="EMBL" id="WFF43463.1"/>
    </source>
</evidence>
<name>A0ABY8FP60_9GAMM</name>
<keyword evidence="2" id="KW-1003">Cell membrane</keyword>
<proteinExistence type="predicted"/>
<evidence type="ECO:0000256" key="2">
    <source>
        <dbReference type="ARBA" id="ARBA00022475"/>
    </source>
</evidence>
<evidence type="ECO:0000256" key="5">
    <source>
        <dbReference type="ARBA" id="ARBA00023136"/>
    </source>
</evidence>
<dbReference type="Proteomes" id="UP001321526">
    <property type="component" value="Chromosome"/>
</dbReference>
<evidence type="ECO:0000313" key="8">
    <source>
        <dbReference type="Proteomes" id="UP001321526"/>
    </source>
</evidence>
<feature type="transmembrane region" description="Helical" evidence="6">
    <location>
        <begin position="173"/>
        <end position="191"/>
    </location>
</feature>
<evidence type="ECO:0000256" key="6">
    <source>
        <dbReference type="SAM" id="Phobius"/>
    </source>
</evidence>
<keyword evidence="5 6" id="KW-0472">Membrane</keyword>
<keyword evidence="8" id="KW-1185">Reference proteome</keyword>
<feature type="transmembrane region" description="Helical" evidence="6">
    <location>
        <begin position="64"/>
        <end position="82"/>
    </location>
</feature>
<dbReference type="EMBL" id="CP035631">
    <property type="protein sequence ID" value="WFF43463.1"/>
    <property type="molecule type" value="Genomic_DNA"/>
</dbReference>
<dbReference type="InterPro" id="IPR001123">
    <property type="entry name" value="LeuE-type"/>
</dbReference>
<reference evidence="7 8" key="1">
    <citation type="submission" date="2019-01" db="EMBL/GenBank/DDBJ databases">
        <title>Genome sequence of Salinicola endophyticus REST5.</title>
        <authorList>
            <person name="Nascimento F.X."/>
        </authorList>
    </citation>
    <scope>NUCLEOTIDE SEQUENCE [LARGE SCALE GENOMIC DNA]</scope>
    <source>
        <strain evidence="7 8">REST5</strain>
    </source>
</reference>
<evidence type="ECO:0000256" key="3">
    <source>
        <dbReference type="ARBA" id="ARBA00022692"/>
    </source>
</evidence>
<evidence type="ECO:0000256" key="4">
    <source>
        <dbReference type="ARBA" id="ARBA00022989"/>
    </source>
</evidence>
<dbReference type="PANTHER" id="PTHR30086">
    <property type="entry name" value="ARGININE EXPORTER PROTEIN ARGO"/>
    <property type="match status" value="1"/>
</dbReference>
<keyword evidence="4 6" id="KW-1133">Transmembrane helix</keyword>
<organism evidence="7 8">
    <name type="scientific">Salinicola endophyticus</name>
    <dbReference type="NCBI Taxonomy" id="1949083"/>
    <lineage>
        <taxon>Bacteria</taxon>
        <taxon>Pseudomonadati</taxon>
        <taxon>Pseudomonadota</taxon>
        <taxon>Gammaproteobacteria</taxon>
        <taxon>Oceanospirillales</taxon>
        <taxon>Halomonadaceae</taxon>
        <taxon>Salinicola</taxon>
    </lineage>
</organism>
<feature type="transmembrane region" description="Helical" evidence="6">
    <location>
        <begin position="35"/>
        <end position="57"/>
    </location>
</feature>
<comment type="subcellular location">
    <subcellularLocation>
        <location evidence="1">Cell membrane</location>
        <topology evidence="1">Multi-pass membrane protein</topology>
    </subcellularLocation>
</comment>
<feature type="transmembrane region" description="Helical" evidence="6">
    <location>
        <begin position="131"/>
        <end position="152"/>
    </location>
</feature>
<dbReference type="PANTHER" id="PTHR30086:SF20">
    <property type="entry name" value="ARGININE EXPORTER PROTEIN ARGO-RELATED"/>
    <property type="match status" value="1"/>
</dbReference>
<dbReference type="Pfam" id="PF01810">
    <property type="entry name" value="LysE"/>
    <property type="match status" value="1"/>
</dbReference>